<dbReference type="SUPFAM" id="SSF143548">
    <property type="entry name" value="Serine metabolism enzymes domain"/>
    <property type="match status" value="1"/>
</dbReference>
<dbReference type="NCBIfam" id="TIGR00719">
    <property type="entry name" value="sda_beta"/>
    <property type="match status" value="1"/>
</dbReference>
<evidence type="ECO:0000256" key="4">
    <source>
        <dbReference type="ARBA" id="ARBA00022432"/>
    </source>
</evidence>
<keyword evidence="5 11" id="KW-0004">4Fe-4S</keyword>
<evidence type="ECO:0000256" key="2">
    <source>
        <dbReference type="ARBA" id="ARBA00004742"/>
    </source>
</evidence>
<gene>
    <name evidence="14" type="ORF">EDC18_11522</name>
</gene>
<dbReference type="GO" id="GO:0003941">
    <property type="term" value="F:L-serine ammonia-lyase activity"/>
    <property type="evidence" value="ECO:0007669"/>
    <property type="project" value="UniProtKB-UniRule"/>
</dbReference>
<dbReference type="Pfam" id="PF03315">
    <property type="entry name" value="SDH_beta"/>
    <property type="match status" value="1"/>
</dbReference>
<evidence type="ECO:0000313" key="15">
    <source>
        <dbReference type="Proteomes" id="UP000294902"/>
    </source>
</evidence>
<dbReference type="EMBL" id="SMAL01000015">
    <property type="protein sequence ID" value="TCT11677.1"/>
    <property type="molecule type" value="Genomic_DNA"/>
</dbReference>
<dbReference type="Proteomes" id="UP000294902">
    <property type="component" value="Unassembled WGS sequence"/>
</dbReference>
<name>A0A4R3MH34_9FIRM</name>
<accession>A0A4R3MH34</accession>
<evidence type="ECO:0000256" key="7">
    <source>
        <dbReference type="ARBA" id="ARBA00023004"/>
    </source>
</evidence>
<reference evidence="14 15" key="1">
    <citation type="submission" date="2019-03" db="EMBL/GenBank/DDBJ databases">
        <title>Genomic Encyclopedia of Type Strains, Phase IV (KMG-IV): sequencing the most valuable type-strain genomes for metagenomic binning, comparative biology and taxonomic classification.</title>
        <authorList>
            <person name="Goeker M."/>
        </authorList>
    </citation>
    <scope>NUCLEOTIDE SEQUENCE [LARGE SCALE GENOMIC DNA]</scope>
    <source>
        <strain evidence="14 15">DSM 24629</strain>
    </source>
</reference>
<evidence type="ECO:0000256" key="11">
    <source>
        <dbReference type="PIRNR" id="PIRNR036692"/>
    </source>
</evidence>
<dbReference type="InterPro" id="IPR029009">
    <property type="entry name" value="ASB_dom_sf"/>
</dbReference>
<dbReference type="InterPro" id="IPR004643">
    <property type="entry name" value="Fe-S_L-Ser_bsu"/>
</dbReference>
<dbReference type="UniPathway" id="UPA00138"/>
<keyword evidence="4 11" id="KW-0312">Gluconeogenesis</keyword>
<comment type="cofactor">
    <cofactor evidence="1 12">
        <name>[4Fe-4S] cluster</name>
        <dbReference type="ChEBI" id="CHEBI:49883"/>
    </cofactor>
</comment>
<organism evidence="14 15">
    <name type="scientific">Natranaerovirga pectinivora</name>
    <dbReference type="NCBI Taxonomy" id="682400"/>
    <lineage>
        <taxon>Bacteria</taxon>
        <taxon>Bacillati</taxon>
        <taxon>Bacillota</taxon>
        <taxon>Clostridia</taxon>
        <taxon>Lachnospirales</taxon>
        <taxon>Natranaerovirgaceae</taxon>
        <taxon>Natranaerovirga</taxon>
    </lineage>
</organism>
<feature type="domain" description="ACT" evidence="13">
    <location>
        <begin position="149"/>
        <end position="224"/>
    </location>
</feature>
<comment type="catalytic activity">
    <reaction evidence="10 11 12">
        <text>L-serine = pyruvate + NH4(+)</text>
        <dbReference type="Rhea" id="RHEA:19169"/>
        <dbReference type="ChEBI" id="CHEBI:15361"/>
        <dbReference type="ChEBI" id="CHEBI:28938"/>
        <dbReference type="ChEBI" id="CHEBI:33384"/>
        <dbReference type="EC" id="4.3.1.17"/>
    </reaction>
</comment>
<evidence type="ECO:0000259" key="13">
    <source>
        <dbReference type="PROSITE" id="PS51671"/>
    </source>
</evidence>
<dbReference type="PROSITE" id="PS51671">
    <property type="entry name" value="ACT"/>
    <property type="match status" value="1"/>
</dbReference>
<dbReference type="Gene3D" id="3.30.1330.90">
    <property type="entry name" value="D-3-phosphoglycerate dehydrogenase, domain 3"/>
    <property type="match status" value="1"/>
</dbReference>
<evidence type="ECO:0000256" key="8">
    <source>
        <dbReference type="ARBA" id="ARBA00023014"/>
    </source>
</evidence>
<comment type="pathway">
    <text evidence="2 11">Carbohydrate biosynthesis; gluconeogenesis.</text>
</comment>
<protein>
    <recommendedName>
        <fullName evidence="11">L-serine deaminase</fullName>
    </recommendedName>
</protein>
<evidence type="ECO:0000256" key="6">
    <source>
        <dbReference type="ARBA" id="ARBA00022723"/>
    </source>
</evidence>
<dbReference type="OrthoDB" id="9813137at2"/>
<dbReference type="SUPFAM" id="SSF55021">
    <property type="entry name" value="ACT-like"/>
    <property type="match status" value="1"/>
</dbReference>
<dbReference type="InterPro" id="IPR005131">
    <property type="entry name" value="Ser_deHydtase_bsu"/>
</dbReference>
<keyword evidence="8 11" id="KW-0411">Iron-sulfur</keyword>
<evidence type="ECO:0000313" key="14">
    <source>
        <dbReference type="EMBL" id="TCT11677.1"/>
    </source>
</evidence>
<dbReference type="GO" id="GO:0051539">
    <property type="term" value="F:4 iron, 4 sulfur cluster binding"/>
    <property type="evidence" value="ECO:0007669"/>
    <property type="project" value="UniProtKB-UniRule"/>
</dbReference>
<proteinExistence type="inferred from homology"/>
<comment type="similarity">
    <text evidence="3 11 12">Belongs to the iron-sulfur dependent L-serine dehydratase family.</text>
</comment>
<comment type="caution">
    <text evidence="14">The sequence shown here is derived from an EMBL/GenBank/DDBJ whole genome shotgun (WGS) entry which is preliminary data.</text>
</comment>
<dbReference type="GO" id="GO:0046872">
    <property type="term" value="F:metal ion binding"/>
    <property type="evidence" value="ECO:0007669"/>
    <property type="project" value="UniProtKB-UniRule"/>
</dbReference>
<dbReference type="FunFam" id="3.30.70.260:FF:000008">
    <property type="entry name" value="D-3-phosphoglycerate dehydrogenase, chloroplastic"/>
    <property type="match status" value="1"/>
</dbReference>
<dbReference type="Gene3D" id="3.30.70.260">
    <property type="match status" value="1"/>
</dbReference>
<dbReference type="GO" id="GO:0006094">
    <property type="term" value="P:gluconeogenesis"/>
    <property type="evidence" value="ECO:0007669"/>
    <property type="project" value="UniProtKB-UniRule"/>
</dbReference>
<dbReference type="Pfam" id="PF01842">
    <property type="entry name" value="ACT"/>
    <property type="match status" value="1"/>
</dbReference>
<evidence type="ECO:0000256" key="1">
    <source>
        <dbReference type="ARBA" id="ARBA00001966"/>
    </source>
</evidence>
<dbReference type="CDD" id="cd04903">
    <property type="entry name" value="ACT_LSD"/>
    <property type="match status" value="1"/>
</dbReference>
<dbReference type="PANTHER" id="PTHR30182">
    <property type="entry name" value="L-SERINE DEHYDRATASE"/>
    <property type="match status" value="1"/>
</dbReference>
<dbReference type="InterPro" id="IPR045865">
    <property type="entry name" value="ACT-like_dom_sf"/>
</dbReference>
<keyword evidence="6 11" id="KW-0479">Metal-binding</keyword>
<dbReference type="AlphaFoldDB" id="A0A4R3MH34"/>
<evidence type="ECO:0000256" key="10">
    <source>
        <dbReference type="ARBA" id="ARBA00049406"/>
    </source>
</evidence>
<dbReference type="PIRSF" id="PIRSF036692">
    <property type="entry name" value="SDH_B"/>
    <property type="match status" value="1"/>
</dbReference>
<keyword evidence="15" id="KW-1185">Reference proteome</keyword>
<evidence type="ECO:0000256" key="12">
    <source>
        <dbReference type="RuleBase" id="RU366059"/>
    </source>
</evidence>
<evidence type="ECO:0000256" key="9">
    <source>
        <dbReference type="ARBA" id="ARBA00023239"/>
    </source>
</evidence>
<keyword evidence="9 11" id="KW-0456">Lyase</keyword>
<dbReference type="InterPro" id="IPR002912">
    <property type="entry name" value="ACT_dom"/>
</dbReference>
<evidence type="ECO:0000256" key="3">
    <source>
        <dbReference type="ARBA" id="ARBA00008636"/>
    </source>
</evidence>
<keyword evidence="7 11" id="KW-0408">Iron</keyword>
<dbReference type="PANTHER" id="PTHR30182:SF12">
    <property type="entry name" value="L-SERINE DEHYDRATASE, BETA CHAIN-RELATED"/>
    <property type="match status" value="1"/>
</dbReference>
<dbReference type="RefSeq" id="WP_132254126.1">
    <property type="nucleotide sequence ID" value="NZ_SMAL01000015.1"/>
</dbReference>
<dbReference type="InterPro" id="IPR051318">
    <property type="entry name" value="Fe-S_L-Ser"/>
</dbReference>
<sequence length="224" mass="24296">MEEYSIFDMIGPIMVGPSSSHTAGAAKIAYIGYKILGEEVMEVTFTLHGSFASTYKGHGTDKALVGGIMGLLPDDENLKHAFDLAKEKNIVIGFKEGDLGNVHPNTVRIDLTGVTNKKINIIGSSIGAGKIKIINIGNIDIDFTGDYTTLITHHIDQPGIIAKITTILANSNINIAFMKVYRPSKGEMAVMLLETDENIPHSVIEEINKIEKMNSVQLIEKITG</sequence>
<evidence type="ECO:0000256" key="5">
    <source>
        <dbReference type="ARBA" id="ARBA00022485"/>
    </source>
</evidence>